<evidence type="ECO:0000313" key="3">
    <source>
        <dbReference type="EMBL" id="NYD21370.1"/>
    </source>
</evidence>
<comment type="subcellular location">
    <subcellularLocation>
        <location evidence="1">Virion</location>
    </subcellularLocation>
</comment>
<dbReference type="Gene3D" id="3.30.2400.10">
    <property type="entry name" value="Major capsid protein gp5"/>
    <property type="match status" value="1"/>
</dbReference>
<name>A0A7Y9DIE2_9ACTN</name>
<evidence type="ECO:0000313" key="4">
    <source>
        <dbReference type="Proteomes" id="UP000521922"/>
    </source>
</evidence>
<dbReference type="InterPro" id="IPR024455">
    <property type="entry name" value="Phage_capsid"/>
</dbReference>
<organism evidence="3 4">
    <name type="scientific">Kineococcus aurantiacus</name>
    <dbReference type="NCBI Taxonomy" id="37633"/>
    <lineage>
        <taxon>Bacteria</taxon>
        <taxon>Bacillati</taxon>
        <taxon>Actinomycetota</taxon>
        <taxon>Actinomycetes</taxon>
        <taxon>Kineosporiales</taxon>
        <taxon>Kineosporiaceae</taxon>
        <taxon>Kineococcus</taxon>
    </lineage>
</organism>
<proteinExistence type="predicted"/>
<dbReference type="Proteomes" id="UP000521922">
    <property type="component" value="Unassembled WGS sequence"/>
</dbReference>
<dbReference type="AlphaFoldDB" id="A0A7Y9DIE2"/>
<evidence type="ECO:0000259" key="2">
    <source>
        <dbReference type="Pfam" id="PF05065"/>
    </source>
</evidence>
<protein>
    <submittedName>
        <fullName evidence="3">HK97 family phage major capsid protein</fullName>
    </submittedName>
</protein>
<reference evidence="3 4" key="1">
    <citation type="submission" date="2020-07" db="EMBL/GenBank/DDBJ databases">
        <title>Sequencing the genomes of 1000 actinobacteria strains.</title>
        <authorList>
            <person name="Klenk H.-P."/>
        </authorList>
    </citation>
    <scope>NUCLEOTIDE SEQUENCE [LARGE SCALE GENOMIC DNA]</scope>
    <source>
        <strain evidence="3 4">DSM 7487</strain>
    </source>
</reference>
<comment type="caution">
    <text evidence="3">The sequence shown here is derived from an EMBL/GenBank/DDBJ whole genome shotgun (WGS) entry which is preliminary data.</text>
</comment>
<accession>A0A7Y9DIE2</accession>
<keyword evidence="4" id="KW-1185">Reference proteome</keyword>
<dbReference type="InterPro" id="IPR054612">
    <property type="entry name" value="Phage_capsid-like_C"/>
</dbReference>
<feature type="domain" description="Phage capsid-like C-terminal" evidence="2">
    <location>
        <begin position="12"/>
        <end position="275"/>
    </location>
</feature>
<dbReference type="EMBL" id="JACCBB010000001">
    <property type="protein sequence ID" value="NYD21370.1"/>
    <property type="molecule type" value="Genomic_DNA"/>
</dbReference>
<dbReference type="Gene3D" id="3.30.2320.10">
    <property type="entry name" value="hypothetical protein PF0899 domain"/>
    <property type="match status" value="1"/>
</dbReference>
<sequence length="279" mass="28566">MPLNTLNAAPLLTPEQVQATIVRPVTTGSVATQVSTVVTSTSKSTRFPLVVSDPTAAGVAEGQEIPFSSLGTDAVTVVPFKLAVLDSITREAIEDSDDAALDLTAARMAEAIAKRLDAGFFSAAAAGVVQAGIGAVAGVSTVDAGETWSSVDPFVDALAEAEGVGATVDAFVANPADARALAKLKQATGSNLPLFSGDPTVPTRRVVLGVPLFVTPAVPAGTVWGIPRARSFVVIRDEVRVETDGSPLFTKDSVAVRTTMRVGYAWPHAAAVVKVALSS</sequence>
<gene>
    <name evidence="3" type="ORF">BJ968_000910</name>
</gene>
<evidence type="ECO:0000256" key="1">
    <source>
        <dbReference type="ARBA" id="ARBA00004328"/>
    </source>
</evidence>
<dbReference type="RefSeq" id="WP_179749620.1">
    <property type="nucleotide sequence ID" value="NZ_BAAAGN010000006.1"/>
</dbReference>
<dbReference type="SUPFAM" id="SSF56563">
    <property type="entry name" value="Major capsid protein gp5"/>
    <property type="match status" value="1"/>
</dbReference>
<dbReference type="Pfam" id="PF05065">
    <property type="entry name" value="Phage_capsid"/>
    <property type="match status" value="1"/>
</dbReference>
<dbReference type="NCBIfam" id="TIGR01554">
    <property type="entry name" value="major_cap_HK97"/>
    <property type="match status" value="1"/>
</dbReference>